<reference evidence="2 3" key="1">
    <citation type="journal article" date="2010" name="Science">
        <title>Genomic comparison of the ants Camponotus floridanus and Harpegnathos saltator.</title>
        <authorList>
            <person name="Bonasio R."/>
            <person name="Zhang G."/>
            <person name="Ye C."/>
            <person name="Mutti N.S."/>
            <person name="Fang X."/>
            <person name="Qin N."/>
            <person name="Donahue G."/>
            <person name="Yang P."/>
            <person name="Li Q."/>
            <person name="Li C."/>
            <person name="Zhang P."/>
            <person name="Huang Z."/>
            <person name="Berger S.L."/>
            <person name="Reinberg D."/>
            <person name="Wang J."/>
            <person name="Liebig J."/>
        </authorList>
    </citation>
    <scope>NUCLEOTIDE SEQUENCE [LARGE SCALE GENOMIC DNA]</scope>
    <source>
        <strain evidence="3">C129</strain>
    </source>
</reference>
<name>E2AHB7_CAMFO</name>
<dbReference type="InParanoid" id="E2AHB7"/>
<feature type="transmembrane region" description="Helical" evidence="1">
    <location>
        <begin position="125"/>
        <end position="144"/>
    </location>
</feature>
<sequence>MTRRRLMVTTILKFAKPKSRGVNSHAIDEEKQEDAAAGEREVRRFRKHSWINRAGQAHPSATANTERTYRGVRLHTYSKEVDAVYGGSLYTDEMREVILRWWIRDQTISKRGSSRRNSRGTSARLSRLFLVEVTLLLVLVYLVVRVGRRRVVDERNFSISHDTMEDGNGKSKQEWS</sequence>
<protein>
    <submittedName>
        <fullName evidence="2">Uncharacterized protein</fullName>
    </submittedName>
</protein>
<keyword evidence="1" id="KW-1133">Transmembrane helix</keyword>
<evidence type="ECO:0000313" key="3">
    <source>
        <dbReference type="Proteomes" id="UP000000311"/>
    </source>
</evidence>
<dbReference type="Proteomes" id="UP000000311">
    <property type="component" value="Unassembled WGS sequence"/>
</dbReference>
<keyword evidence="3" id="KW-1185">Reference proteome</keyword>
<evidence type="ECO:0000313" key="2">
    <source>
        <dbReference type="EMBL" id="EFN67234.1"/>
    </source>
</evidence>
<dbReference type="EMBL" id="GL439483">
    <property type="protein sequence ID" value="EFN67234.1"/>
    <property type="molecule type" value="Genomic_DNA"/>
</dbReference>
<accession>E2AHB7</accession>
<evidence type="ECO:0000256" key="1">
    <source>
        <dbReference type="SAM" id="Phobius"/>
    </source>
</evidence>
<gene>
    <name evidence="2" type="ORF">EAG_09108</name>
</gene>
<keyword evidence="1" id="KW-0812">Transmembrane</keyword>
<keyword evidence="1" id="KW-0472">Membrane</keyword>
<proteinExistence type="predicted"/>
<dbReference type="AlphaFoldDB" id="E2AHB7"/>
<organism evidence="3">
    <name type="scientific">Camponotus floridanus</name>
    <name type="common">Florida carpenter ant</name>
    <dbReference type="NCBI Taxonomy" id="104421"/>
    <lineage>
        <taxon>Eukaryota</taxon>
        <taxon>Metazoa</taxon>
        <taxon>Ecdysozoa</taxon>
        <taxon>Arthropoda</taxon>
        <taxon>Hexapoda</taxon>
        <taxon>Insecta</taxon>
        <taxon>Pterygota</taxon>
        <taxon>Neoptera</taxon>
        <taxon>Endopterygota</taxon>
        <taxon>Hymenoptera</taxon>
        <taxon>Apocrita</taxon>
        <taxon>Aculeata</taxon>
        <taxon>Formicoidea</taxon>
        <taxon>Formicidae</taxon>
        <taxon>Formicinae</taxon>
        <taxon>Camponotus</taxon>
    </lineage>
</organism>